<proteinExistence type="predicted"/>
<evidence type="ECO:0000256" key="1">
    <source>
        <dbReference type="SAM" id="SignalP"/>
    </source>
</evidence>
<dbReference type="RefSeq" id="WP_126351378.1">
    <property type="nucleotide sequence ID" value="NZ_CP086380.1"/>
</dbReference>
<gene>
    <name evidence="2" type="ORF">EJ104_03515</name>
</gene>
<name>A0A3S0KF73_9DEIO</name>
<evidence type="ECO:0008006" key="4">
    <source>
        <dbReference type="Google" id="ProtNLM"/>
    </source>
</evidence>
<evidence type="ECO:0000313" key="3">
    <source>
        <dbReference type="Proteomes" id="UP000277766"/>
    </source>
</evidence>
<keyword evidence="3" id="KW-1185">Reference proteome</keyword>
<dbReference type="OrthoDB" id="67362at2"/>
<dbReference type="Proteomes" id="UP000277766">
    <property type="component" value="Unassembled WGS sequence"/>
</dbReference>
<feature type="chain" id="PRO_5018698262" description="Outer membrane protein beta-barrel domain-containing protein" evidence="1">
    <location>
        <begin position="21"/>
        <end position="223"/>
    </location>
</feature>
<dbReference type="Gene3D" id="2.40.160.70">
    <property type="entry name" value="outer membrane protein from Thermus thermophilus HB27"/>
    <property type="match status" value="1"/>
</dbReference>
<accession>A0A3S0KF73</accession>
<keyword evidence="1" id="KW-0732">Signal</keyword>
<sequence>MNKFFAVIAVAALGAAGAQSGVQVGQSGVELGLTGGYSGGLGAEGFVHVPEVAGPFGVKVSGSYTSADLINDSAEYGLLGTVGDAKADGLVTEAGRAVVLGVDGTYRLGQLAPGADATLYAGGRYGMFSGTVSPTDGSDSAVYSSNALGVGGGLQVAYPVANNVSLVGDLGVDQFFKAPITYSQGDQSDTAKPGDGANYEVKDEFLSQPGTVFKAKVGVKFSL</sequence>
<organism evidence="2 3">
    <name type="scientific">Deinococcus radiophilus</name>
    <dbReference type="NCBI Taxonomy" id="32062"/>
    <lineage>
        <taxon>Bacteria</taxon>
        <taxon>Thermotogati</taxon>
        <taxon>Deinococcota</taxon>
        <taxon>Deinococci</taxon>
        <taxon>Deinococcales</taxon>
        <taxon>Deinococcaceae</taxon>
        <taxon>Deinococcus</taxon>
    </lineage>
</organism>
<reference evidence="2 3" key="1">
    <citation type="submission" date="2018-12" db="EMBL/GenBank/DDBJ databases">
        <title>Deinococcus radiophilus ATCC 27603 genome sequencing and assembly.</title>
        <authorList>
            <person name="Maclea K.S."/>
            <person name="Maynard C.R."/>
        </authorList>
    </citation>
    <scope>NUCLEOTIDE SEQUENCE [LARGE SCALE GENOMIC DNA]</scope>
    <source>
        <strain evidence="2 3">ATCC 27603</strain>
    </source>
</reference>
<evidence type="ECO:0000313" key="2">
    <source>
        <dbReference type="EMBL" id="RTR29467.1"/>
    </source>
</evidence>
<dbReference type="EMBL" id="RXPE01000004">
    <property type="protein sequence ID" value="RTR29467.1"/>
    <property type="molecule type" value="Genomic_DNA"/>
</dbReference>
<dbReference type="AlphaFoldDB" id="A0A3S0KF73"/>
<protein>
    <recommendedName>
        <fullName evidence="4">Outer membrane protein beta-barrel domain-containing protein</fullName>
    </recommendedName>
</protein>
<comment type="caution">
    <text evidence="2">The sequence shown here is derived from an EMBL/GenBank/DDBJ whole genome shotgun (WGS) entry which is preliminary data.</text>
</comment>
<feature type="signal peptide" evidence="1">
    <location>
        <begin position="1"/>
        <end position="20"/>
    </location>
</feature>